<protein>
    <submittedName>
        <fullName evidence="2">Uncharacterized protein</fullName>
    </submittedName>
</protein>
<dbReference type="Proteomes" id="UP000187203">
    <property type="component" value="Unassembled WGS sequence"/>
</dbReference>
<name>A0A1R3HHW4_9ROSI</name>
<accession>A0A1R3HHW4</accession>
<feature type="compositionally biased region" description="Polar residues" evidence="1">
    <location>
        <begin position="44"/>
        <end position="54"/>
    </location>
</feature>
<keyword evidence="3" id="KW-1185">Reference proteome</keyword>
<feature type="compositionally biased region" description="Low complexity" evidence="1">
    <location>
        <begin position="193"/>
        <end position="203"/>
    </location>
</feature>
<feature type="compositionally biased region" description="Polar residues" evidence="1">
    <location>
        <begin position="1"/>
        <end position="12"/>
    </location>
</feature>
<gene>
    <name evidence="2" type="ORF">COLO4_28870</name>
</gene>
<feature type="region of interest" description="Disordered" evidence="1">
    <location>
        <begin position="176"/>
        <end position="203"/>
    </location>
</feature>
<organism evidence="2 3">
    <name type="scientific">Corchorus olitorius</name>
    <dbReference type="NCBI Taxonomy" id="93759"/>
    <lineage>
        <taxon>Eukaryota</taxon>
        <taxon>Viridiplantae</taxon>
        <taxon>Streptophyta</taxon>
        <taxon>Embryophyta</taxon>
        <taxon>Tracheophyta</taxon>
        <taxon>Spermatophyta</taxon>
        <taxon>Magnoliopsida</taxon>
        <taxon>eudicotyledons</taxon>
        <taxon>Gunneridae</taxon>
        <taxon>Pentapetalae</taxon>
        <taxon>rosids</taxon>
        <taxon>malvids</taxon>
        <taxon>Malvales</taxon>
        <taxon>Malvaceae</taxon>
        <taxon>Grewioideae</taxon>
        <taxon>Apeibeae</taxon>
        <taxon>Corchorus</taxon>
    </lineage>
</organism>
<evidence type="ECO:0000313" key="3">
    <source>
        <dbReference type="Proteomes" id="UP000187203"/>
    </source>
</evidence>
<dbReference type="EMBL" id="AWUE01020106">
    <property type="protein sequence ID" value="OMO69909.1"/>
    <property type="molecule type" value="Genomic_DNA"/>
</dbReference>
<feature type="region of interest" description="Disordered" evidence="1">
    <location>
        <begin position="1"/>
        <end position="56"/>
    </location>
</feature>
<comment type="caution">
    <text evidence="2">The sequence shown here is derived from an EMBL/GenBank/DDBJ whole genome shotgun (WGS) entry which is preliminary data.</text>
</comment>
<evidence type="ECO:0000313" key="2">
    <source>
        <dbReference type="EMBL" id="OMO69909.1"/>
    </source>
</evidence>
<evidence type="ECO:0000256" key="1">
    <source>
        <dbReference type="SAM" id="MobiDB-lite"/>
    </source>
</evidence>
<sequence length="241" mass="25502">MRKSQGFVTNKYSAKLKVGSPRPKSGRFNNNGGKGSFRAGGSISRRSSPLSVTSGVRGGGLAQLSYSATNSHRQFRHHVDNMVLWGRPVARAILFDDTSCEVLSRNPGLMVPQSMGGGLSVGTGPRNVEKSVEYGARSGKEGSRFEEECNELYGDLGISNKMGAVNHNIEFQDDVGKTSKGKAKQLPSGIHGDSSADSSAPSSYGGQCGQQQYLWTKPVCAQQHSAAISVQSIPVLGGPNV</sequence>
<proteinExistence type="predicted"/>
<dbReference type="AlphaFoldDB" id="A0A1R3HHW4"/>
<feature type="non-terminal residue" evidence="2">
    <location>
        <position position="241"/>
    </location>
</feature>
<reference evidence="3" key="1">
    <citation type="submission" date="2013-09" db="EMBL/GenBank/DDBJ databases">
        <title>Corchorus olitorius genome sequencing.</title>
        <authorList>
            <person name="Alam M."/>
            <person name="Haque M.S."/>
            <person name="Islam M.S."/>
            <person name="Emdad E.M."/>
            <person name="Islam M.M."/>
            <person name="Ahmed B."/>
            <person name="Halim A."/>
            <person name="Hossen Q.M.M."/>
            <person name="Hossain M.Z."/>
            <person name="Ahmed R."/>
            <person name="Khan M.M."/>
            <person name="Islam R."/>
            <person name="Rashid M.M."/>
            <person name="Khan S.A."/>
            <person name="Rahman M.S."/>
            <person name="Alam M."/>
            <person name="Yahiya A.S."/>
            <person name="Khan M.S."/>
            <person name="Azam M.S."/>
            <person name="Haque T."/>
            <person name="Lashkar M.Z.H."/>
            <person name="Akhand A.I."/>
            <person name="Morshed G."/>
            <person name="Roy S."/>
            <person name="Uddin K.S."/>
            <person name="Rabeya T."/>
            <person name="Hossain A.S."/>
            <person name="Chowdhury A."/>
            <person name="Snigdha A.R."/>
            <person name="Mortoza M.S."/>
            <person name="Matin S.A."/>
            <person name="Hoque S.M.E."/>
            <person name="Islam M.K."/>
            <person name="Roy D.K."/>
            <person name="Haider R."/>
            <person name="Moosa M.M."/>
            <person name="Elias S.M."/>
            <person name="Hasan A.M."/>
            <person name="Jahan S."/>
            <person name="Shafiuddin M."/>
            <person name="Mahmood N."/>
            <person name="Shommy N.S."/>
        </authorList>
    </citation>
    <scope>NUCLEOTIDE SEQUENCE [LARGE SCALE GENOMIC DNA]</scope>
    <source>
        <strain evidence="3">cv. O-4</strain>
    </source>
</reference>